<name>A0A2R4TD30_9ACTN</name>
<dbReference type="EMBL" id="CP026304">
    <property type="protein sequence ID" value="AVZ77039.1"/>
    <property type="molecule type" value="Genomic_DNA"/>
</dbReference>
<dbReference type="RefSeq" id="WP_108154330.1">
    <property type="nucleotide sequence ID" value="NZ_CP026304.1"/>
</dbReference>
<sequence>MSDFVTMERRGGEQPCPWALASLKDLSEEERAAVAWIVAEAVMRQRCGPVVKAFAAWRSFKLSGTALSDVGQQWVTAFAEPVFKPSKATEVPQGVPGHVGEWLWYLLALESADVPTRVKEYQAVPKDYVIDAGADGLVIYRSNNGTGPELLFRLWEMRKYTGGQESISGTVTGAWQQLSKHGTRCVISQVAWADKHVSGDVGAFVSQLPELRLTGDVSSGAGVSVATNSSAAPRRAFSTAHTYLTWRTPGSWRA</sequence>
<dbReference type="OrthoDB" id="5147512at2"/>
<dbReference type="GeneID" id="55660957"/>
<proteinExistence type="predicted"/>
<evidence type="ECO:0000313" key="1">
    <source>
        <dbReference type="EMBL" id="AVZ77039.1"/>
    </source>
</evidence>
<dbReference type="KEGG" id="slk:SLUN_37580"/>
<gene>
    <name evidence="1" type="ORF">SLUN_37580</name>
</gene>
<protein>
    <submittedName>
        <fullName evidence="1">Uncharacterized protein</fullName>
    </submittedName>
</protein>
<evidence type="ECO:0000313" key="2">
    <source>
        <dbReference type="Proteomes" id="UP000244201"/>
    </source>
</evidence>
<dbReference type="AlphaFoldDB" id="A0A2R4TD30"/>
<dbReference type="Proteomes" id="UP000244201">
    <property type="component" value="Chromosome"/>
</dbReference>
<accession>A0A2R4TD30</accession>
<organism evidence="1 2">
    <name type="scientific">Streptomyces lunaelactis</name>
    <dbReference type="NCBI Taxonomy" id="1535768"/>
    <lineage>
        <taxon>Bacteria</taxon>
        <taxon>Bacillati</taxon>
        <taxon>Actinomycetota</taxon>
        <taxon>Actinomycetes</taxon>
        <taxon>Kitasatosporales</taxon>
        <taxon>Streptomycetaceae</taxon>
        <taxon>Streptomyces</taxon>
    </lineage>
</organism>
<keyword evidence="2" id="KW-1185">Reference proteome</keyword>
<reference evidence="1 2" key="1">
    <citation type="submission" date="2018-01" db="EMBL/GenBank/DDBJ databases">
        <title>Complete genome sequence of Streptomyces lunaelactis MM109T, a Ferroverdin A producer isolated from cave moonmilk deposits.</title>
        <authorList>
            <person name="Naome A."/>
            <person name="Martinet L."/>
            <person name="Maciejewska M."/>
            <person name="Anderssen S."/>
            <person name="Adam D."/>
            <person name="Tenconi E."/>
            <person name="Deflandre B."/>
            <person name="Arguelles-Arias A."/>
            <person name="Calusinska M."/>
            <person name="Copieters W."/>
            <person name="Karim L."/>
            <person name="Hanikenne M."/>
            <person name="Baurain D."/>
            <person name="van Wezel G."/>
            <person name="Smargiasso N."/>
            <person name="de Pauw E."/>
            <person name="Delfosse P."/>
            <person name="Rigali S."/>
        </authorList>
    </citation>
    <scope>NUCLEOTIDE SEQUENCE [LARGE SCALE GENOMIC DNA]</scope>
    <source>
        <strain evidence="1 2">MM109</strain>
    </source>
</reference>